<protein>
    <submittedName>
        <fullName evidence="1">Uncharacterized protein</fullName>
    </submittedName>
</protein>
<name>A0AAE3YCK1_9FLAO</name>
<gene>
    <name evidence="1" type="ORF">J2787_003686</name>
</gene>
<proteinExistence type="predicted"/>
<reference evidence="1" key="1">
    <citation type="submission" date="2023-07" db="EMBL/GenBank/DDBJ databases">
        <title>Sorghum-associated microbial communities from plants grown in Nebraska, USA.</title>
        <authorList>
            <person name="Schachtman D."/>
        </authorList>
    </citation>
    <scope>NUCLEOTIDE SEQUENCE</scope>
    <source>
        <strain evidence="1">DS2360</strain>
    </source>
</reference>
<sequence>MINELREHINGYWESTNIAPYSINDNKKITIEINEGSSWSKLAIIVNDKSETFYAIKLIKTLQDSENTTVRLHFKVYNSNEVPENIDEVILECRTFISQSPIQMVCKLNFEGFDRLYTKIE</sequence>
<dbReference type="RefSeq" id="WP_309947544.1">
    <property type="nucleotide sequence ID" value="NZ_JAVDQY010000004.1"/>
</dbReference>
<dbReference type="EMBL" id="JAVDQY010000004">
    <property type="protein sequence ID" value="MDR6528267.1"/>
    <property type="molecule type" value="Genomic_DNA"/>
</dbReference>
<dbReference type="AlphaFoldDB" id="A0AAE3YCK1"/>
<dbReference type="Proteomes" id="UP001184861">
    <property type="component" value="Unassembled WGS sequence"/>
</dbReference>
<evidence type="ECO:0000313" key="1">
    <source>
        <dbReference type="EMBL" id="MDR6528267.1"/>
    </source>
</evidence>
<comment type="caution">
    <text evidence="1">The sequence shown here is derived from an EMBL/GenBank/DDBJ whole genome shotgun (WGS) entry which is preliminary data.</text>
</comment>
<evidence type="ECO:0000313" key="2">
    <source>
        <dbReference type="Proteomes" id="UP001184861"/>
    </source>
</evidence>
<accession>A0AAE3YCK1</accession>
<organism evidence="1 2">
    <name type="scientific">Chryseobacterium rhizosphaerae</name>
    <dbReference type="NCBI Taxonomy" id="395937"/>
    <lineage>
        <taxon>Bacteria</taxon>
        <taxon>Pseudomonadati</taxon>
        <taxon>Bacteroidota</taxon>
        <taxon>Flavobacteriia</taxon>
        <taxon>Flavobacteriales</taxon>
        <taxon>Weeksellaceae</taxon>
        <taxon>Chryseobacterium group</taxon>
        <taxon>Chryseobacterium</taxon>
    </lineage>
</organism>